<name>A0A0F8X908_9ZZZZ</name>
<protein>
    <recommendedName>
        <fullName evidence="1">DUF4143 domain-containing protein</fullName>
    </recommendedName>
</protein>
<accession>A0A0F8X908</accession>
<dbReference type="Pfam" id="PF13635">
    <property type="entry name" value="DUF4143"/>
    <property type="match status" value="1"/>
</dbReference>
<dbReference type="PANTHER" id="PTHR43566:SF1">
    <property type="entry name" value="AAA+ ATPASE DOMAIN-CONTAINING PROTEIN"/>
    <property type="match status" value="1"/>
</dbReference>
<comment type="caution">
    <text evidence="2">The sequence shown here is derived from an EMBL/GenBank/DDBJ whole genome shotgun (WGS) entry which is preliminary data.</text>
</comment>
<gene>
    <name evidence="2" type="ORF">LCGC14_3054480</name>
</gene>
<evidence type="ECO:0000259" key="1">
    <source>
        <dbReference type="Pfam" id="PF13635"/>
    </source>
</evidence>
<feature type="non-terminal residue" evidence="2">
    <location>
        <position position="1"/>
    </location>
</feature>
<proteinExistence type="predicted"/>
<reference evidence="2" key="1">
    <citation type="journal article" date="2015" name="Nature">
        <title>Complex archaea that bridge the gap between prokaryotes and eukaryotes.</title>
        <authorList>
            <person name="Spang A."/>
            <person name="Saw J.H."/>
            <person name="Jorgensen S.L."/>
            <person name="Zaremba-Niedzwiedzka K."/>
            <person name="Martijn J."/>
            <person name="Lind A.E."/>
            <person name="van Eijk R."/>
            <person name="Schleper C."/>
            <person name="Guy L."/>
            <person name="Ettema T.J."/>
        </authorList>
    </citation>
    <scope>NUCLEOTIDE SEQUENCE</scope>
</reference>
<evidence type="ECO:0000313" key="2">
    <source>
        <dbReference type="EMBL" id="KKK57435.1"/>
    </source>
</evidence>
<dbReference type="InterPro" id="IPR025420">
    <property type="entry name" value="DUF4143"/>
</dbReference>
<dbReference type="AlphaFoldDB" id="A0A0F8X908"/>
<sequence length="198" mass="21811">LITRVDKPAILRRLFKLGCSYSGQVLSYQKMLGQLQDTGNTTTLAHYLSLLESAGLIAGLSKYAGQRFRQRASSPKLQALNTALITAQSPLNFKEAKQDTGFWGRLVESCVGATLFNSLKGENIDLFYGASRNREVDFVLSRGKELAALEVKSGRRKTTLPGITAFSKEFPVTRKLLVGAQGIEVSEFLLTPPARWLQ</sequence>
<dbReference type="EMBL" id="LAZR01064480">
    <property type="protein sequence ID" value="KKK57435.1"/>
    <property type="molecule type" value="Genomic_DNA"/>
</dbReference>
<organism evidence="2">
    <name type="scientific">marine sediment metagenome</name>
    <dbReference type="NCBI Taxonomy" id="412755"/>
    <lineage>
        <taxon>unclassified sequences</taxon>
        <taxon>metagenomes</taxon>
        <taxon>ecological metagenomes</taxon>
    </lineage>
</organism>
<feature type="domain" description="DUF4143" evidence="1">
    <location>
        <begin position="4"/>
        <end position="154"/>
    </location>
</feature>
<dbReference type="PANTHER" id="PTHR43566">
    <property type="entry name" value="CONSERVED PROTEIN"/>
    <property type="match status" value="1"/>
</dbReference>